<dbReference type="Proteomes" id="UP001180020">
    <property type="component" value="Unassembled WGS sequence"/>
</dbReference>
<organism evidence="2 3">
    <name type="scientific">Acorus calamus</name>
    <name type="common">Sweet flag</name>
    <dbReference type="NCBI Taxonomy" id="4465"/>
    <lineage>
        <taxon>Eukaryota</taxon>
        <taxon>Viridiplantae</taxon>
        <taxon>Streptophyta</taxon>
        <taxon>Embryophyta</taxon>
        <taxon>Tracheophyta</taxon>
        <taxon>Spermatophyta</taxon>
        <taxon>Magnoliopsida</taxon>
        <taxon>Liliopsida</taxon>
        <taxon>Acoraceae</taxon>
        <taxon>Acorus</taxon>
    </lineage>
</organism>
<name>A0AAV9E1D6_ACOCL</name>
<proteinExistence type="predicted"/>
<protein>
    <recommendedName>
        <fullName evidence="1">Reverse transcriptase zinc-binding domain-containing protein</fullName>
    </recommendedName>
</protein>
<evidence type="ECO:0000313" key="3">
    <source>
        <dbReference type="Proteomes" id="UP001180020"/>
    </source>
</evidence>
<reference evidence="2" key="2">
    <citation type="submission" date="2023-06" db="EMBL/GenBank/DDBJ databases">
        <authorList>
            <person name="Ma L."/>
            <person name="Liu K.-W."/>
            <person name="Li Z."/>
            <person name="Hsiao Y.-Y."/>
            <person name="Qi Y."/>
            <person name="Fu T."/>
            <person name="Tang G."/>
            <person name="Zhang D."/>
            <person name="Sun W.-H."/>
            <person name="Liu D.-K."/>
            <person name="Li Y."/>
            <person name="Chen G.-Z."/>
            <person name="Liu X.-D."/>
            <person name="Liao X.-Y."/>
            <person name="Jiang Y.-T."/>
            <person name="Yu X."/>
            <person name="Hao Y."/>
            <person name="Huang J."/>
            <person name="Zhao X.-W."/>
            <person name="Ke S."/>
            <person name="Chen Y.-Y."/>
            <person name="Wu W.-L."/>
            <person name="Hsu J.-L."/>
            <person name="Lin Y.-F."/>
            <person name="Huang M.-D."/>
            <person name="Li C.-Y."/>
            <person name="Huang L."/>
            <person name="Wang Z.-W."/>
            <person name="Zhao X."/>
            <person name="Zhong W.-Y."/>
            <person name="Peng D.-H."/>
            <person name="Ahmad S."/>
            <person name="Lan S."/>
            <person name="Zhang J.-S."/>
            <person name="Tsai W.-C."/>
            <person name="Van De Peer Y."/>
            <person name="Liu Z.-J."/>
        </authorList>
    </citation>
    <scope>NUCLEOTIDE SEQUENCE</scope>
    <source>
        <strain evidence="2">CP</strain>
        <tissue evidence="2">Leaves</tissue>
    </source>
</reference>
<accession>A0AAV9E1D6</accession>
<gene>
    <name evidence="2" type="ORF">QJS10_CPA10g01835</name>
</gene>
<evidence type="ECO:0000259" key="1">
    <source>
        <dbReference type="Pfam" id="PF13966"/>
    </source>
</evidence>
<dbReference type="InterPro" id="IPR026960">
    <property type="entry name" value="RVT-Znf"/>
</dbReference>
<keyword evidence="3" id="KW-1185">Reference proteome</keyword>
<reference evidence="2" key="1">
    <citation type="journal article" date="2023" name="Nat. Commun.">
        <title>Diploid and tetraploid genomes of Acorus and the evolution of monocots.</title>
        <authorList>
            <person name="Ma L."/>
            <person name="Liu K.W."/>
            <person name="Li Z."/>
            <person name="Hsiao Y.Y."/>
            <person name="Qi Y."/>
            <person name="Fu T."/>
            <person name="Tang G.D."/>
            <person name="Zhang D."/>
            <person name="Sun W.H."/>
            <person name="Liu D.K."/>
            <person name="Li Y."/>
            <person name="Chen G.Z."/>
            <person name="Liu X.D."/>
            <person name="Liao X.Y."/>
            <person name="Jiang Y.T."/>
            <person name="Yu X."/>
            <person name="Hao Y."/>
            <person name="Huang J."/>
            <person name="Zhao X.W."/>
            <person name="Ke S."/>
            <person name="Chen Y.Y."/>
            <person name="Wu W.L."/>
            <person name="Hsu J.L."/>
            <person name="Lin Y.F."/>
            <person name="Huang M.D."/>
            <person name="Li C.Y."/>
            <person name="Huang L."/>
            <person name="Wang Z.W."/>
            <person name="Zhao X."/>
            <person name="Zhong W.Y."/>
            <person name="Peng D.H."/>
            <person name="Ahmad S."/>
            <person name="Lan S."/>
            <person name="Zhang J.S."/>
            <person name="Tsai W.C."/>
            <person name="Van de Peer Y."/>
            <person name="Liu Z.J."/>
        </authorList>
    </citation>
    <scope>NUCLEOTIDE SEQUENCE</scope>
    <source>
        <strain evidence="2">CP</strain>
    </source>
</reference>
<dbReference type="AlphaFoldDB" id="A0AAV9E1D6"/>
<dbReference type="Pfam" id="PF13966">
    <property type="entry name" value="zf-RVT"/>
    <property type="match status" value="1"/>
</dbReference>
<evidence type="ECO:0000313" key="2">
    <source>
        <dbReference type="EMBL" id="KAK1307340.1"/>
    </source>
</evidence>
<comment type="caution">
    <text evidence="2">The sequence shown here is derived from an EMBL/GenBank/DDBJ whole genome shotgun (WGS) entry which is preliminary data.</text>
</comment>
<feature type="domain" description="Reverse transcriptase zinc-binding" evidence="1">
    <location>
        <begin position="169"/>
        <end position="217"/>
    </location>
</feature>
<sequence length="218" mass="25184">MEEGGLGLKRIKQWNEAAIGTRLWEIVARDDSLWTNWIRTKYLKQQSIWAVSSSTSASWAWAHILASHCWIKQRSNVLVFSGDFTNLWHDPWIDGQALKEKLPPHMAFHWGPTKSTLVSKLINNGEWSTSIRWPPTYLEVWEDISRVRVGGTHADIPIWMGSKSGTLNAKAAWNFLRTPKPQVPWKGWAWDPGQIPRHSYTTWLALLHKLLTLQKLQN</sequence>
<dbReference type="EMBL" id="JAUJYO010000010">
    <property type="protein sequence ID" value="KAK1307340.1"/>
    <property type="molecule type" value="Genomic_DNA"/>
</dbReference>